<dbReference type="Proteomes" id="UP000230821">
    <property type="component" value="Unassembled WGS sequence"/>
</dbReference>
<evidence type="ECO:0000256" key="1">
    <source>
        <dbReference type="SAM" id="Coils"/>
    </source>
</evidence>
<feature type="coiled-coil region" evidence="1">
    <location>
        <begin position="152"/>
        <end position="179"/>
    </location>
</feature>
<evidence type="ECO:0000313" key="3">
    <source>
        <dbReference type="Proteomes" id="UP000230821"/>
    </source>
</evidence>
<dbReference type="EMBL" id="PDSK01000060">
    <property type="protein sequence ID" value="PIE35135.1"/>
    <property type="molecule type" value="Genomic_DNA"/>
</dbReference>
<dbReference type="Gene3D" id="1.20.1170.10">
    <property type="match status" value="1"/>
</dbReference>
<gene>
    <name evidence="2" type="ORF">CSA56_05390</name>
</gene>
<keyword evidence="1" id="KW-0175">Coiled coil</keyword>
<sequence>MLSPHENTTKNNLANVLGEVLSLNAYSHTLQDTSVGVLPDDPQWLTGVRDELKKLRSAANNWLLNMPECWSRVLLQFINYGTSVQAVAAKASSAVLTKDQWIKMLRDVLKSEITKAAEATTKAEFEIASQYAQFQAVQPLLDKSIQEGWDALADEEQEMVRIAEELTSLQDQISSLESKVTASALLGGKSVISSSVSIIYNLVSTKEADISYLSLVTMAFTIGKMYYDVISNTEKIADDLKKIAELQLKASQEAQALAGTKMILQLLYHMKFKFAVIQDVLPEIIQMWYAEAAKLDAVIEAIEAGAEPATYFELQTLDTAGKVWGDLMIYAQKIVNLEVKMGKPVILNPQKGKVTTIE</sequence>
<dbReference type="AlphaFoldDB" id="A0A2G6KHM0"/>
<accession>A0A2G6KHM0</accession>
<protein>
    <submittedName>
        <fullName evidence="2">Uncharacterized protein</fullName>
    </submittedName>
</protein>
<evidence type="ECO:0000313" key="2">
    <source>
        <dbReference type="EMBL" id="PIE35135.1"/>
    </source>
</evidence>
<name>A0A2G6KHM0_9BACT</name>
<organism evidence="2 3">
    <name type="scientific">candidate division KSB3 bacterium</name>
    <dbReference type="NCBI Taxonomy" id="2044937"/>
    <lineage>
        <taxon>Bacteria</taxon>
        <taxon>candidate division KSB3</taxon>
    </lineage>
</organism>
<comment type="caution">
    <text evidence="2">The sequence shown here is derived from an EMBL/GenBank/DDBJ whole genome shotgun (WGS) entry which is preliminary data.</text>
</comment>
<proteinExistence type="predicted"/>
<reference evidence="2 3" key="1">
    <citation type="submission" date="2017-10" db="EMBL/GenBank/DDBJ databases">
        <title>Novel microbial diversity and functional potential in the marine mammal oral microbiome.</title>
        <authorList>
            <person name="Dudek N.K."/>
            <person name="Sun C.L."/>
            <person name="Burstein D."/>
            <person name="Kantor R.S."/>
            <person name="Aliaga Goltsman D.S."/>
            <person name="Bik E.M."/>
            <person name="Thomas B.C."/>
            <person name="Banfield J.F."/>
            <person name="Relman D.A."/>
        </authorList>
    </citation>
    <scope>NUCLEOTIDE SEQUENCE [LARGE SCALE GENOMIC DNA]</scope>
    <source>
        <strain evidence="2">DOLJORAL78_47_16</strain>
    </source>
</reference>